<protein>
    <submittedName>
        <fullName evidence="1">Uncharacterized protein</fullName>
    </submittedName>
</protein>
<evidence type="ECO:0000313" key="1">
    <source>
        <dbReference type="EMBL" id="EGD77036.1"/>
    </source>
</evidence>
<keyword evidence="2" id="KW-1185">Reference proteome</keyword>
<accession>F2UII7</accession>
<organism evidence="2">
    <name type="scientific">Salpingoeca rosetta (strain ATCC 50818 / BSB-021)</name>
    <dbReference type="NCBI Taxonomy" id="946362"/>
    <lineage>
        <taxon>Eukaryota</taxon>
        <taxon>Choanoflagellata</taxon>
        <taxon>Craspedida</taxon>
        <taxon>Salpingoecidae</taxon>
        <taxon>Salpingoeca</taxon>
    </lineage>
</organism>
<sequence length="120" mass="12953">MGLVIRCSENDATQQSHVTTPQHHTPIWPSPLSCHSHTHTLSVQPMLIAVAHAAFVLACCGCVVSTCTRACGGCLHCWAAVVFWRILLPPTCTPAPFASPPCRPQRAQQLQLQSKTSNIS</sequence>
<dbReference type="InParanoid" id="F2UII7"/>
<dbReference type="Proteomes" id="UP000007799">
    <property type="component" value="Unassembled WGS sequence"/>
</dbReference>
<dbReference type="EMBL" id="GL832976">
    <property type="protein sequence ID" value="EGD77036.1"/>
    <property type="molecule type" value="Genomic_DNA"/>
</dbReference>
<gene>
    <name evidence="1" type="ORF">PTSG_12577</name>
</gene>
<dbReference type="GeneID" id="16071439"/>
<dbReference type="RefSeq" id="XP_004990876.1">
    <property type="nucleotide sequence ID" value="XM_004990819.1"/>
</dbReference>
<reference evidence="1" key="1">
    <citation type="submission" date="2009-08" db="EMBL/GenBank/DDBJ databases">
        <title>Annotation of Salpingoeca rosetta.</title>
        <authorList>
            <consortium name="The Broad Institute Genome Sequencing Platform"/>
            <person name="Russ C."/>
            <person name="Cuomo C."/>
            <person name="Burger G."/>
            <person name="Gray M.W."/>
            <person name="Holland P.W.H."/>
            <person name="King N."/>
            <person name="Lang F.B.F."/>
            <person name="Roger A.J."/>
            <person name="Ruiz-Trillo I."/>
            <person name="Young S.K."/>
            <person name="Zeng Q."/>
            <person name="Gargeya S."/>
            <person name="Alvarado L."/>
            <person name="Berlin A."/>
            <person name="Chapman S.B."/>
            <person name="Chen Z."/>
            <person name="Freedman E."/>
            <person name="Gellesch M."/>
            <person name="Goldberg J."/>
            <person name="Griggs A."/>
            <person name="Gujja S."/>
            <person name="Heilman E."/>
            <person name="Heiman D."/>
            <person name="Howarth C."/>
            <person name="Mehta T."/>
            <person name="Neiman D."/>
            <person name="Pearson M."/>
            <person name="Roberts A."/>
            <person name="Saif S."/>
            <person name="Shea T."/>
            <person name="Shenoy N."/>
            <person name="Sisk P."/>
            <person name="Stolte C."/>
            <person name="Sykes S."/>
            <person name="White J."/>
            <person name="Yandava C."/>
            <person name="Haas B."/>
            <person name="Nusbaum C."/>
            <person name="Birren B."/>
        </authorList>
    </citation>
    <scope>NUCLEOTIDE SEQUENCE [LARGE SCALE GENOMIC DNA]</scope>
    <source>
        <strain evidence="1">ATCC 50818</strain>
    </source>
</reference>
<dbReference type="AlphaFoldDB" id="F2UII7"/>
<proteinExistence type="predicted"/>
<name>F2UII7_SALR5</name>
<evidence type="ECO:0000313" key="2">
    <source>
        <dbReference type="Proteomes" id="UP000007799"/>
    </source>
</evidence>
<dbReference type="KEGG" id="sre:PTSG_12577"/>